<accession>A0A3P3XLF9</accession>
<dbReference type="SUPFAM" id="SSF103481">
    <property type="entry name" value="Multidrug resistance efflux transporter EmrE"/>
    <property type="match status" value="1"/>
</dbReference>
<reference evidence="3" key="1">
    <citation type="submission" date="2017-02" db="EMBL/GenBank/DDBJ databases">
        <authorList>
            <person name="Regsiter A."/>
            <person name="William W."/>
        </authorList>
    </citation>
    <scope>NUCLEOTIDE SEQUENCE</scope>
    <source>
        <strain evidence="3">Bib</strain>
    </source>
</reference>
<evidence type="ECO:0000313" key="3">
    <source>
        <dbReference type="EMBL" id="SLM15469.1"/>
    </source>
</evidence>
<dbReference type="Gene3D" id="1.10.3730.20">
    <property type="match status" value="1"/>
</dbReference>
<dbReference type="GO" id="GO:0016020">
    <property type="term" value="C:membrane"/>
    <property type="evidence" value="ECO:0007669"/>
    <property type="project" value="InterPro"/>
</dbReference>
<feature type="domain" description="EamA" evidence="2">
    <location>
        <begin position="5"/>
        <end position="59"/>
    </location>
</feature>
<dbReference type="InterPro" id="IPR037185">
    <property type="entry name" value="EmrE-like"/>
</dbReference>
<name>A0A3P3XLF9_9SPIR</name>
<proteinExistence type="predicted"/>
<dbReference type="Pfam" id="PF00892">
    <property type="entry name" value="EamA"/>
    <property type="match status" value="1"/>
</dbReference>
<organism evidence="3">
    <name type="scientific">uncultured spirochete</name>
    <dbReference type="NCBI Taxonomy" id="156406"/>
    <lineage>
        <taxon>Bacteria</taxon>
        <taxon>Pseudomonadati</taxon>
        <taxon>Spirochaetota</taxon>
        <taxon>Spirochaetia</taxon>
        <taxon>Spirochaetales</taxon>
        <taxon>environmental samples</taxon>
    </lineage>
</organism>
<sequence>MRNIMLFQAMQKIGARNTSIISTIEPVFTNVFSMMLLGEILTGQRIVGGVLILAGVIVLDRLGYSPDSTISATSSIGRSSPISKSPGTDEGKS</sequence>
<protein>
    <recommendedName>
        <fullName evidence="2">EamA domain-containing protein</fullName>
    </recommendedName>
</protein>
<feature type="compositionally biased region" description="Low complexity" evidence="1">
    <location>
        <begin position="69"/>
        <end position="86"/>
    </location>
</feature>
<dbReference type="AlphaFoldDB" id="A0A3P3XLF9"/>
<evidence type="ECO:0000256" key="1">
    <source>
        <dbReference type="SAM" id="MobiDB-lite"/>
    </source>
</evidence>
<gene>
    <name evidence="3" type="ORF">SPIROBIBN47_50018</name>
</gene>
<dbReference type="InterPro" id="IPR000620">
    <property type="entry name" value="EamA_dom"/>
</dbReference>
<evidence type="ECO:0000259" key="2">
    <source>
        <dbReference type="Pfam" id="PF00892"/>
    </source>
</evidence>
<feature type="region of interest" description="Disordered" evidence="1">
    <location>
        <begin position="69"/>
        <end position="93"/>
    </location>
</feature>
<dbReference type="EMBL" id="FWDM01000037">
    <property type="protein sequence ID" value="SLM15469.1"/>
    <property type="molecule type" value="Genomic_DNA"/>
</dbReference>